<gene>
    <name evidence="3" type="ORF">BDN70DRAFT_954765</name>
</gene>
<keyword evidence="1" id="KW-0812">Transmembrane</keyword>
<evidence type="ECO:0000256" key="1">
    <source>
        <dbReference type="SAM" id="Phobius"/>
    </source>
</evidence>
<reference evidence="3" key="1">
    <citation type="submission" date="2020-11" db="EMBL/GenBank/DDBJ databases">
        <authorList>
            <consortium name="DOE Joint Genome Institute"/>
            <person name="Ahrendt S."/>
            <person name="Riley R."/>
            <person name="Andreopoulos W."/>
            <person name="Labutti K."/>
            <person name="Pangilinan J."/>
            <person name="Ruiz-Duenas F.J."/>
            <person name="Barrasa J.M."/>
            <person name="Sanchez-Garcia M."/>
            <person name="Camarero S."/>
            <person name="Miyauchi S."/>
            <person name="Serrano A."/>
            <person name="Linde D."/>
            <person name="Babiker R."/>
            <person name="Drula E."/>
            <person name="Ayuso-Fernandez I."/>
            <person name="Pacheco R."/>
            <person name="Padilla G."/>
            <person name="Ferreira P."/>
            <person name="Barriuso J."/>
            <person name="Kellner H."/>
            <person name="Castanera R."/>
            <person name="Alfaro M."/>
            <person name="Ramirez L."/>
            <person name="Pisabarro A.G."/>
            <person name="Kuo A."/>
            <person name="Tritt A."/>
            <person name="Lipzen A."/>
            <person name="He G."/>
            <person name="Yan M."/>
            <person name="Ng V."/>
            <person name="Cullen D."/>
            <person name="Martin F."/>
            <person name="Rosso M.-N."/>
            <person name="Henrissat B."/>
            <person name="Hibbett D."/>
            <person name="Martinez A.T."/>
            <person name="Grigoriev I.V."/>
        </authorList>
    </citation>
    <scope>NUCLEOTIDE SEQUENCE</scope>
    <source>
        <strain evidence="3">CIRM-BRFM 674</strain>
    </source>
</reference>
<organism evidence="3 4">
    <name type="scientific">Pholiota conissans</name>
    <dbReference type="NCBI Taxonomy" id="109636"/>
    <lineage>
        <taxon>Eukaryota</taxon>
        <taxon>Fungi</taxon>
        <taxon>Dikarya</taxon>
        <taxon>Basidiomycota</taxon>
        <taxon>Agaricomycotina</taxon>
        <taxon>Agaricomycetes</taxon>
        <taxon>Agaricomycetidae</taxon>
        <taxon>Agaricales</taxon>
        <taxon>Agaricineae</taxon>
        <taxon>Strophariaceae</taxon>
        <taxon>Pholiota</taxon>
    </lineage>
</organism>
<comment type="caution">
    <text evidence="3">The sequence shown here is derived from an EMBL/GenBank/DDBJ whole genome shotgun (WGS) entry which is preliminary data.</text>
</comment>
<feature type="transmembrane region" description="Helical" evidence="1">
    <location>
        <begin position="162"/>
        <end position="181"/>
    </location>
</feature>
<dbReference type="Pfam" id="PF20152">
    <property type="entry name" value="DUF6534"/>
    <property type="match status" value="1"/>
</dbReference>
<evidence type="ECO:0000259" key="2">
    <source>
        <dbReference type="Pfam" id="PF20152"/>
    </source>
</evidence>
<dbReference type="OrthoDB" id="2993818at2759"/>
<feature type="transmembrane region" description="Helical" evidence="1">
    <location>
        <begin position="12"/>
        <end position="34"/>
    </location>
</feature>
<protein>
    <recommendedName>
        <fullName evidence="2">DUF6534 domain-containing protein</fullName>
    </recommendedName>
</protein>
<keyword evidence="1" id="KW-0472">Membrane</keyword>
<feature type="transmembrane region" description="Helical" evidence="1">
    <location>
        <begin position="46"/>
        <end position="70"/>
    </location>
</feature>
<evidence type="ECO:0000313" key="3">
    <source>
        <dbReference type="EMBL" id="KAF9475691.1"/>
    </source>
</evidence>
<feature type="domain" description="DUF6534" evidence="2">
    <location>
        <begin position="170"/>
        <end position="250"/>
    </location>
</feature>
<feature type="transmembrane region" description="Helical" evidence="1">
    <location>
        <begin position="231"/>
        <end position="252"/>
    </location>
</feature>
<dbReference type="AlphaFoldDB" id="A0A9P5YV48"/>
<dbReference type="Proteomes" id="UP000807469">
    <property type="component" value="Unassembled WGS sequence"/>
</dbReference>
<dbReference type="InterPro" id="IPR045339">
    <property type="entry name" value="DUF6534"/>
</dbReference>
<sequence length="307" mass="34509">MSVLGSAEFSSIHLSISWLNAILYVLEIILAIYYLTHFTTKRPLRFLLSVMLLADTICMITVFASTWLLLIKGPQSYSIAEYRWTVLLSTLMITVISVIEEVFLINRCRRLAQHIIITLMLLGMVIAHAILNIYSGFYVAAFPGMAKTVGYDTTARRYGSKAASITASLAAAVDVLVPLALSWRLYQVTPEKIAKNRSWLDTLINSISSGGIGGLMSFVLLILFWLRPDVFYILSLTMGRVYVNTLLVNLIVSQRKTSPYAMPENIELRKMSISAELRMMTFPTKILGMPFREKQLPPTPDEPVEEV</sequence>
<dbReference type="EMBL" id="MU155322">
    <property type="protein sequence ID" value="KAF9475691.1"/>
    <property type="molecule type" value="Genomic_DNA"/>
</dbReference>
<accession>A0A9P5YV48</accession>
<proteinExistence type="predicted"/>
<evidence type="ECO:0000313" key="4">
    <source>
        <dbReference type="Proteomes" id="UP000807469"/>
    </source>
</evidence>
<keyword evidence="4" id="KW-1185">Reference proteome</keyword>
<keyword evidence="1" id="KW-1133">Transmembrane helix</keyword>
<feature type="transmembrane region" description="Helical" evidence="1">
    <location>
        <begin position="82"/>
        <end position="103"/>
    </location>
</feature>
<feature type="transmembrane region" description="Helical" evidence="1">
    <location>
        <begin position="115"/>
        <end position="142"/>
    </location>
</feature>
<feature type="transmembrane region" description="Helical" evidence="1">
    <location>
        <begin position="202"/>
        <end position="225"/>
    </location>
</feature>
<name>A0A9P5YV48_9AGAR</name>